<dbReference type="InterPro" id="IPR000999">
    <property type="entry name" value="RNase_III_dom"/>
</dbReference>
<proteinExistence type="predicted"/>
<dbReference type="GO" id="GO:0004525">
    <property type="term" value="F:ribonuclease III activity"/>
    <property type="evidence" value="ECO:0007669"/>
    <property type="project" value="UniProtKB-EC"/>
</dbReference>
<evidence type="ECO:0000259" key="1">
    <source>
        <dbReference type="PROSITE" id="PS50142"/>
    </source>
</evidence>
<comment type="caution">
    <text evidence="2">The sequence shown here is derived from an EMBL/GenBank/DDBJ whole genome shotgun (WGS) entry which is preliminary data.</text>
</comment>
<dbReference type="Gene3D" id="1.10.1520.10">
    <property type="entry name" value="Ribonuclease III domain"/>
    <property type="match status" value="1"/>
</dbReference>
<feature type="domain" description="RNase III" evidence="1">
    <location>
        <begin position="5"/>
        <end position="75"/>
    </location>
</feature>
<dbReference type="AlphaFoldDB" id="A0A0P7ZAH4"/>
<sequence>MSKKPDNLLEFLNGTFALYPEEIKLYEEAFIHSSNNSSLNNQRLAFLGDSVLRLIIREHFFKKNPVSDIGELTKICGEEKETNKNFAKYRIQT</sequence>
<dbReference type="InterPro" id="IPR036389">
    <property type="entry name" value="RNase_III_sf"/>
</dbReference>
<evidence type="ECO:0000313" key="3">
    <source>
        <dbReference type="Proteomes" id="UP000050360"/>
    </source>
</evidence>
<dbReference type="CDD" id="cd00593">
    <property type="entry name" value="RIBOc"/>
    <property type="match status" value="1"/>
</dbReference>
<reference evidence="2 3" key="1">
    <citation type="submission" date="2015-09" db="EMBL/GenBank/DDBJ databases">
        <title>A metagenomics-based metabolic model of nitrate-dependent anaerobic oxidation of methane by Methanoperedens-like archaea.</title>
        <authorList>
            <person name="Arshad A."/>
            <person name="Speth D.R."/>
            <person name="De Graaf R.M."/>
            <person name="Op Den Camp H.J."/>
            <person name="Jetten M.S."/>
            <person name="Welte C.U."/>
        </authorList>
    </citation>
    <scope>NUCLEOTIDE SEQUENCE [LARGE SCALE GENOMIC DNA]</scope>
</reference>
<dbReference type="SUPFAM" id="SSF69065">
    <property type="entry name" value="RNase III domain-like"/>
    <property type="match status" value="1"/>
</dbReference>
<protein>
    <submittedName>
        <fullName evidence="2">Ribonuclease 3</fullName>
        <ecNumber evidence="2">3.1.26.3</ecNumber>
    </submittedName>
</protein>
<accession>A0A0P7ZAH4</accession>
<dbReference type="Proteomes" id="UP000050360">
    <property type="component" value="Unassembled WGS sequence"/>
</dbReference>
<evidence type="ECO:0000313" key="2">
    <source>
        <dbReference type="EMBL" id="KPQ41502.1"/>
    </source>
</evidence>
<gene>
    <name evidence="2" type="primary">rnc_2</name>
    <name evidence="2" type="ORF">MPEBLZ_03949</name>
</gene>
<dbReference type="GO" id="GO:0006396">
    <property type="term" value="P:RNA processing"/>
    <property type="evidence" value="ECO:0007669"/>
    <property type="project" value="InterPro"/>
</dbReference>
<keyword evidence="2" id="KW-0378">Hydrolase</keyword>
<organism evidence="2 3">
    <name type="scientific">Candidatus Methanoperedens nitratireducens</name>
    <dbReference type="NCBI Taxonomy" id="1392998"/>
    <lineage>
        <taxon>Archaea</taxon>
        <taxon>Methanobacteriati</taxon>
        <taxon>Methanobacteriota</taxon>
        <taxon>Stenosarchaea group</taxon>
        <taxon>Methanomicrobia</taxon>
        <taxon>Methanosarcinales</taxon>
        <taxon>ANME-2 cluster</taxon>
        <taxon>Candidatus Methanoperedentaceae</taxon>
        <taxon>Candidatus Methanoperedens</taxon>
    </lineage>
</organism>
<dbReference type="EC" id="3.1.26.3" evidence="2"/>
<dbReference type="Pfam" id="PF14622">
    <property type="entry name" value="Ribonucleas_3_3"/>
    <property type="match status" value="1"/>
</dbReference>
<dbReference type="PROSITE" id="PS50142">
    <property type="entry name" value="RNASE_3_2"/>
    <property type="match status" value="1"/>
</dbReference>
<dbReference type="EMBL" id="LKCM01000342">
    <property type="protein sequence ID" value="KPQ41502.1"/>
    <property type="molecule type" value="Genomic_DNA"/>
</dbReference>
<name>A0A0P7ZAH4_9EURY</name>